<dbReference type="AlphaFoldDB" id="A0AA35XC22"/>
<feature type="compositionally biased region" description="Polar residues" evidence="1">
    <location>
        <begin position="71"/>
        <end position="91"/>
    </location>
</feature>
<organism evidence="2 3">
    <name type="scientific">Geodia barretti</name>
    <name type="common">Barrett's horny sponge</name>
    <dbReference type="NCBI Taxonomy" id="519541"/>
    <lineage>
        <taxon>Eukaryota</taxon>
        <taxon>Metazoa</taxon>
        <taxon>Porifera</taxon>
        <taxon>Demospongiae</taxon>
        <taxon>Heteroscleromorpha</taxon>
        <taxon>Tetractinellida</taxon>
        <taxon>Astrophorina</taxon>
        <taxon>Geodiidae</taxon>
        <taxon>Geodia</taxon>
    </lineage>
</organism>
<dbReference type="Proteomes" id="UP001174909">
    <property type="component" value="Unassembled WGS sequence"/>
</dbReference>
<dbReference type="EMBL" id="CASHTH010003973">
    <property type="protein sequence ID" value="CAI8051909.1"/>
    <property type="molecule type" value="Genomic_DNA"/>
</dbReference>
<comment type="caution">
    <text evidence="2">The sequence shown here is derived from an EMBL/GenBank/DDBJ whole genome shotgun (WGS) entry which is preliminary data.</text>
</comment>
<feature type="compositionally biased region" description="Basic residues" evidence="1">
    <location>
        <begin position="291"/>
        <end position="305"/>
    </location>
</feature>
<sequence>QIDEIDTNNDMDEGCLQVCVDIWVTKLQPSWEKLSHVLKELGEVELARQAWSEDQDPDVGGGAANFEVQPQESTAQMGGTTTVASELSAPQSADDAESRGSKITLLKSTGKCDRPYKEPLVRVFKENCGHEGNVDSESGYIINNESNDVIDDGVEEENNNIELSSFAKCMQEQCENGEAAVFALGSVDHSVSALKVPDVHHVFDRVLPLQSKAMIHTRSEFGATDASGLAEVAAKLDSEGCGEGSADKTTYGIQMQRQAVECKTTGPRLPDGESQKPAAAEANRVPSTATKFKKRKRRKRRRRRSLSPPTSEERGQSQCTQTKAKKSSGDMPLD</sequence>
<feature type="region of interest" description="Disordered" evidence="1">
    <location>
        <begin position="264"/>
        <end position="334"/>
    </location>
</feature>
<keyword evidence="3" id="KW-1185">Reference proteome</keyword>
<protein>
    <submittedName>
        <fullName evidence="2">Uncharacterized protein</fullName>
    </submittedName>
</protein>
<name>A0AA35XC22_GEOBA</name>
<accession>A0AA35XC22</accession>
<evidence type="ECO:0000313" key="2">
    <source>
        <dbReference type="EMBL" id="CAI8051909.1"/>
    </source>
</evidence>
<evidence type="ECO:0000313" key="3">
    <source>
        <dbReference type="Proteomes" id="UP001174909"/>
    </source>
</evidence>
<feature type="non-terminal residue" evidence="2">
    <location>
        <position position="1"/>
    </location>
</feature>
<proteinExistence type="predicted"/>
<evidence type="ECO:0000256" key="1">
    <source>
        <dbReference type="SAM" id="MobiDB-lite"/>
    </source>
</evidence>
<feature type="region of interest" description="Disordered" evidence="1">
    <location>
        <begin position="71"/>
        <end position="100"/>
    </location>
</feature>
<reference evidence="2" key="1">
    <citation type="submission" date="2023-03" db="EMBL/GenBank/DDBJ databases">
        <authorList>
            <person name="Steffen K."/>
            <person name="Cardenas P."/>
        </authorList>
    </citation>
    <scope>NUCLEOTIDE SEQUENCE</scope>
</reference>
<gene>
    <name evidence="2" type="ORF">GBAR_LOCUS28405</name>
</gene>